<dbReference type="RefSeq" id="WP_223628372.1">
    <property type="nucleotide sequence ID" value="NZ_JAIQDJ010000002.1"/>
</dbReference>
<evidence type="ECO:0000256" key="1">
    <source>
        <dbReference type="SAM" id="Phobius"/>
    </source>
</evidence>
<organism evidence="2 3">
    <name type="scientific">Thermomonas beijingensis</name>
    <dbReference type="NCBI Taxonomy" id="2872701"/>
    <lineage>
        <taxon>Bacteria</taxon>
        <taxon>Pseudomonadati</taxon>
        <taxon>Pseudomonadota</taxon>
        <taxon>Gammaproteobacteria</taxon>
        <taxon>Lysobacterales</taxon>
        <taxon>Lysobacteraceae</taxon>
        <taxon>Thermomonas</taxon>
    </lineage>
</organism>
<protein>
    <submittedName>
        <fullName evidence="2">Uncharacterized protein</fullName>
    </submittedName>
</protein>
<keyword evidence="1" id="KW-1133">Transmembrane helix</keyword>
<keyword evidence="3" id="KW-1185">Reference proteome</keyword>
<evidence type="ECO:0000313" key="3">
    <source>
        <dbReference type="Proteomes" id="UP001430290"/>
    </source>
</evidence>
<dbReference type="Proteomes" id="UP001430290">
    <property type="component" value="Unassembled WGS sequence"/>
</dbReference>
<accession>A0ABS7TE64</accession>
<evidence type="ECO:0000313" key="2">
    <source>
        <dbReference type="EMBL" id="MBZ4186131.1"/>
    </source>
</evidence>
<gene>
    <name evidence="2" type="ORF">K7B09_07275</name>
</gene>
<dbReference type="EMBL" id="JAIQDJ010000002">
    <property type="protein sequence ID" value="MBZ4186131.1"/>
    <property type="molecule type" value="Genomic_DNA"/>
</dbReference>
<proteinExistence type="predicted"/>
<sequence length="57" mass="6278">MTGGKSMLPASRRKYSVLQQLLGLAAALLGAYFIWWLLNMAFPDKMHTLIAAVRAAL</sequence>
<keyword evidence="1" id="KW-0472">Membrane</keyword>
<keyword evidence="1" id="KW-0812">Transmembrane</keyword>
<feature type="transmembrane region" description="Helical" evidence="1">
    <location>
        <begin position="21"/>
        <end position="38"/>
    </location>
</feature>
<reference evidence="2" key="1">
    <citation type="submission" date="2021-09" db="EMBL/GenBank/DDBJ databases">
        <authorList>
            <person name="Wu T."/>
            <person name="Guo S.Z."/>
        </authorList>
    </citation>
    <scope>NUCLEOTIDE SEQUENCE</scope>
    <source>
        <strain evidence="2">RSS-23</strain>
    </source>
</reference>
<comment type="caution">
    <text evidence="2">The sequence shown here is derived from an EMBL/GenBank/DDBJ whole genome shotgun (WGS) entry which is preliminary data.</text>
</comment>
<name>A0ABS7TE64_9GAMM</name>